<dbReference type="EMBL" id="UINC01035930">
    <property type="protein sequence ID" value="SVB29117.1"/>
    <property type="molecule type" value="Genomic_DNA"/>
</dbReference>
<dbReference type="Gene3D" id="3.40.50.1820">
    <property type="entry name" value="alpha/beta hydrolase"/>
    <property type="match status" value="1"/>
</dbReference>
<proteinExistence type="predicted"/>
<dbReference type="AlphaFoldDB" id="A0A382CUX7"/>
<protein>
    <recommendedName>
        <fullName evidence="2">Serine aminopeptidase S33 domain-containing protein</fullName>
    </recommendedName>
</protein>
<dbReference type="SUPFAM" id="SSF53474">
    <property type="entry name" value="alpha/beta-Hydrolases"/>
    <property type="match status" value="1"/>
</dbReference>
<reference evidence="1" key="1">
    <citation type="submission" date="2018-05" db="EMBL/GenBank/DDBJ databases">
        <authorList>
            <person name="Lanie J.A."/>
            <person name="Ng W.-L."/>
            <person name="Kazmierczak K.M."/>
            <person name="Andrzejewski T.M."/>
            <person name="Davidsen T.M."/>
            <person name="Wayne K.J."/>
            <person name="Tettelin H."/>
            <person name="Glass J.I."/>
            <person name="Rusch D."/>
            <person name="Podicherti R."/>
            <person name="Tsui H.-C.T."/>
            <person name="Winkler M.E."/>
        </authorList>
    </citation>
    <scope>NUCLEOTIDE SEQUENCE</scope>
</reference>
<dbReference type="InterPro" id="IPR029058">
    <property type="entry name" value="AB_hydrolase_fold"/>
</dbReference>
<name>A0A382CUX7_9ZZZZ</name>
<gene>
    <name evidence="1" type="ORF">METZ01_LOCUS181971</name>
</gene>
<accession>A0A382CUX7</accession>
<sequence>MTSLTDCCAPGTVILDEFISVAEDVSLRVITFSPAVDYKNPVIFIIPGWTSIVEGWKTLLSDFTRDHSVIFMETREKSSSKISKYSNLGVEKFGEDIAVVIQKKKLSETEYILLGSSLGATSIMEGYHLFDSKPKYLIMIGPNAEFSFTFLAKTIIRVCPVFLYQFARPFIKWYIKKFYLDVAADPEQYENYSDLLNDLEPRRVKRSASAFFDYTVWRRLSDIDCPALILGGSSDVMHNPQNVELIVKKMKDVQYIDLEINSRTHGQEAINIMRSFMDSGVAKV</sequence>
<evidence type="ECO:0008006" key="2">
    <source>
        <dbReference type="Google" id="ProtNLM"/>
    </source>
</evidence>
<evidence type="ECO:0000313" key="1">
    <source>
        <dbReference type="EMBL" id="SVB29117.1"/>
    </source>
</evidence>
<organism evidence="1">
    <name type="scientific">marine metagenome</name>
    <dbReference type="NCBI Taxonomy" id="408172"/>
    <lineage>
        <taxon>unclassified sequences</taxon>
        <taxon>metagenomes</taxon>
        <taxon>ecological metagenomes</taxon>
    </lineage>
</organism>